<keyword evidence="3" id="KW-1185">Reference proteome</keyword>
<evidence type="ECO:0000313" key="3">
    <source>
        <dbReference type="Proteomes" id="UP000299102"/>
    </source>
</evidence>
<sequence length="345" mass="38999">MDSFTGLRVGMLGEDPEGEGLNASRPCIIGCDRTNPGPDASARNVGGRGGEFYFVKNRADGTESMWENWADTPFDFRRPVLPLLTPSPPPRHMDSVYMDSVYMDSVYMDSVYMDSVYMDSVYMDSVYMDSVYMDSVYMDSVYMDSVYMDSVYMDSVYMDSGDNLLSDDSLAGSPLDPPFTTRDKELRSNKKKKPKQRKINANRWTSAGPTELIIYRVPFRVIYLAGVADDRHRSPISAAIPHSLSHIILVSLYDTRLLAPVWVLIICVTQVRYTILQSPKFRASIHLELIPLPKKSHQCGGVLALNINRSRSRMRSNMEAFIDTEQLIPLQITQCSNRSAIFQNS</sequence>
<organism evidence="2 3">
    <name type="scientific">Eumeta variegata</name>
    <name type="common">Bagworm moth</name>
    <name type="synonym">Eumeta japonica</name>
    <dbReference type="NCBI Taxonomy" id="151549"/>
    <lineage>
        <taxon>Eukaryota</taxon>
        <taxon>Metazoa</taxon>
        <taxon>Ecdysozoa</taxon>
        <taxon>Arthropoda</taxon>
        <taxon>Hexapoda</taxon>
        <taxon>Insecta</taxon>
        <taxon>Pterygota</taxon>
        <taxon>Neoptera</taxon>
        <taxon>Endopterygota</taxon>
        <taxon>Lepidoptera</taxon>
        <taxon>Glossata</taxon>
        <taxon>Ditrysia</taxon>
        <taxon>Tineoidea</taxon>
        <taxon>Psychidae</taxon>
        <taxon>Oiketicinae</taxon>
        <taxon>Eumeta</taxon>
    </lineage>
</organism>
<feature type="compositionally biased region" description="Basic residues" evidence="1">
    <location>
        <begin position="189"/>
        <end position="200"/>
    </location>
</feature>
<dbReference type="STRING" id="151549.A0A4C1THS5"/>
<gene>
    <name evidence="2" type="ORF">EVAR_7011_1</name>
</gene>
<comment type="caution">
    <text evidence="2">The sequence shown here is derived from an EMBL/GenBank/DDBJ whole genome shotgun (WGS) entry which is preliminary data.</text>
</comment>
<dbReference type="Proteomes" id="UP000299102">
    <property type="component" value="Unassembled WGS sequence"/>
</dbReference>
<proteinExistence type="predicted"/>
<accession>A0A4C1THS5</accession>
<name>A0A4C1THS5_EUMVA</name>
<dbReference type="EMBL" id="BGZK01000058">
    <property type="protein sequence ID" value="GBP13674.1"/>
    <property type="molecule type" value="Genomic_DNA"/>
</dbReference>
<evidence type="ECO:0000313" key="2">
    <source>
        <dbReference type="EMBL" id="GBP13674.1"/>
    </source>
</evidence>
<feature type="region of interest" description="Disordered" evidence="1">
    <location>
        <begin position="172"/>
        <end position="200"/>
    </location>
</feature>
<protein>
    <submittedName>
        <fullName evidence="2">Uncharacterized protein PF11_0213</fullName>
    </submittedName>
</protein>
<dbReference type="OrthoDB" id="8962799at2759"/>
<dbReference type="AlphaFoldDB" id="A0A4C1THS5"/>
<reference evidence="2 3" key="1">
    <citation type="journal article" date="2019" name="Commun. Biol.">
        <title>The bagworm genome reveals a unique fibroin gene that provides high tensile strength.</title>
        <authorList>
            <person name="Kono N."/>
            <person name="Nakamura H."/>
            <person name="Ohtoshi R."/>
            <person name="Tomita M."/>
            <person name="Numata K."/>
            <person name="Arakawa K."/>
        </authorList>
    </citation>
    <scope>NUCLEOTIDE SEQUENCE [LARGE SCALE GENOMIC DNA]</scope>
</reference>
<evidence type="ECO:0000256" key="1">
    <source>
        <dbReference type="SAM" id="MobiDB-lite"/>
    </source>
</evidence>